<reference evidence="1 2" key="2">
    <citation type="journal article" date="2010" name="J. Bacteriol.">
        <title>Genome sequence of the polysaccharide-degrading, thermophilic anaerobe Spirochaeta thermophila DSM 6192.</title>
        <authorList>
            <person name="Angelov A."/>
            <person name="Liebl S."/>
            <person name="Ballschmiter M."/>
            <person name="Bomeke M."/>
            <person name="Lehmann R."/>
            <person name="Liesegang H."/>
            <person name="Daniel R."/>
            <person name="Liebl W."/>
        </authorList>
    </citation>
    <scope>NUCLEOTIDE SEQUENCE [LARGE SCALE GENOMIC DNA]</scope>
    <source>
        <strain evidence="2">ATCC 49972 / DSM 6192 / RI 19.B1</strain>
    </source>
</reference>
<evidence type="ECO:0000313" key="2">
    <source>
        <dbReference type="Proteomes" id="UP000001296"/>
    </source>
</evidence>
<evidence type="ECO:0000313" key="1">
    <source>
        <dbReference type="EMBL" id="ADN02316.1"/>
    </source>
</evidence>
<dbReference type="EMBL" id="CP001698">
    <property type="protein sequence ID" value="ADN02316.1"/>
    <property type="molecule type" value="Genomic_DNA"/>
</dbReference>
<dbReference type="KEGG" id="sta:STHERM_c13760"/>
<name>E0RU95_WINT6</name>
<proteinExistence type="predicted"/>
<reference key="1">
    <citation type="submission" date="2009-08" db="EMBL/GenBank/DDBJ databases">
        <title>The genome sequence of Spirochaeta thermophila DSM6192.</title>
        <authorList>
            <person name="Angelov A."/>
            <person name="Mientus M."/>
            <person name="Wittenberg S."/>
            <person name="Lehmann R."/>
            <person name="Liesegang H."/>
            <person name="Daniel R."/>
            <person name="Liebl W."/>
        </authorList>
    </citation>
    <scope>NUCLEOTIDE SEQUENCE</scope>
    <source>
        <strain>DSM 6192</strain>
    </source>
</reference>
<organism evidence="1 2">
    <name type="scientific">Winmispira thermophila (strain ATCC 49972 / DSM 6192 / RI 19.B1)</name>
    <name type="common">Spirochaeta thermophila</name>
    <dbReference type="NCBI Taxonomy" id="665571"/>
    <lineage>
        <taxon>Bacteria</taxon>
        <taxon>Pseudomonadati</taxon>
        <taxon>Spirochaetota</taxon>
        <taxon>Spirochaetia</taxon>
        <taxon>Winmispirales</taxon>
        <taxon>Winmispiraceae</taxon>
        <taxon>Winmispira</taxon>
    </lineage>
</organism>
<dbReference type="HOGENOM" id="CLU_126515_4_0_12"/>
<dbReference type="eggNOG" id="COG3411">
    <property type="taxonomic scope" value="Bacteria"/>
</dbReference>
<dbReference type="Proteomes" id="UP000001296">
    <property type="component" value="Chromosome"/>
</dbReference>
<accession>E0RU95</accession>
<gene>
    <name evidence="1" type="ordered locus">STHERM_c13760</name>
</gene>
<protein>
    <submittedName>
        <fullName evidence="1">Uncharacterized protein</fullName>
    </submittedName>
</protein>
<dbReference type="SUPFAM" id="SSF52833">
    <property type="entry name" value="Thioredoxin-like"/>
    <property type="match status" value="1"/>
</dbReference>
<dbReference type="AlphaFoldDB" id="E0RU95"/>
<dbReference type="InterPro" id="IPR036249">
    <property type="entry name" value="Thioredoxin-like_sf"/>
</dbReference>
<sequence length="111" mass="12068">MRDPDNKEIHIVVGMGTSGIAAGAKETLDAFLRIIEEKGLTNVAVRQVGGFGLDYAEPTVEVIMPGMPRVIYGKVTPDVARRIVEDHILGGKLVENHVYDRPAADIVSKEE</sequence>
<dbReference type="Gene3D" id="3.40.30.10">
    <property type="entry name" value="Glutaredoxin"/>
    <property type="match status" value="1"/>
</dbReference>
<dbReference type="PaxDb" id="665571-STHERM_c13760"/>
<dbReference type="CDD" id="cd02980">
    <property type="entry name" value="TRX_Fd_family"/>
    <property type="match status" value="1"/>
</dbReference>